<evidence type="ECO:0000313" key="4">
    <source>
        <dbReference type="Proteomes" id="UP001518990"/>
    </source>
</evidence>
<proteinExistence type="inferred from homology"/>
<dbReference type="Pfam" id="PF03401">
    <property type="entry name" value="TctC"/>
    <property type="match status" value="1"/>
</dbReference>
<sequence length="324" mass="34039">MQPLTRRSSLALLASALASPALAQQSWPDRSIRLIVAFAPGGATDVLARILAEKLSVHLSQAVVVDNRAGAAGIIGTEAVARAAPDGYTLLLGTISTHAMNVPLYGAKLSYDPLKDFAPILRTSTGYNLLVVNPAVPAGNVAELIALAKQKPGALAYGSGGNGTSTHLAAEMFKTMAGVDLLHVPFRSTAPAATALAAGEIQLMFDTSVSALPMAREGRTRVLAVTSPKRLSSMPDVPAVAETVPGFEMGTWNGLYAPPGTPPAILRKIADAAHAALREPELIARYATLGTEVFPAEPEEFASFLQAEIRRWTQVVRDARITMD</sequence>
<dbReference type="RefSeq" id="WP_207450209.1">
    <property type="nucleotide sequence ID" value="NZ_CP061091.1"/>
</dbReference>
<reference evidence="3 4" key="1">
    <citation type="submission" date="2020-09" db="EMBL/GenBank/DDBJ databases">
        <title>Roseomonas.</title>
        <authorList>
            <person name="Zhu W."/>
        </authorList>
    </citation>
    <scope>NUCLEOTIDE SEQUENCE [LARGE SCALE GENOMIC DNA]</scope>
    <source>
        <strain evidence="3 4">1311</strain>
    </source>
</reference>
<dbReference type="SUPFAM" id="SSF53850">
    <property type="entry name" value="Periplasmic binding protein-like II"/>
    <property type="match status" value="1"/>
</dbReference>
<gene>
    <name evidence="3" type="ORF">IAI60_19470</name>
</gene>
<comment type="similarity">
    <text evidence="1">Belongs to the UPF0065 (bug) family.</text>
</comment>
<dbReference type="PIRSF" id="PIRSF017082">
    <property type="entry name" value="YflP"/>
    <property type="match status" value="1"/>
</dbReference>
<evidence type="ECO:0000256" key="1">
    <source>
        <dbReference type="ARBA" id="ARBA00006987"/>
    </source>
</evidence>
<dbReference type="InterPro" id="IPR005064">
    <property type="entry name" value="BUG"/>
</dbReference>
<feature type="signal peptide" evidence="2">
    <location>
        <begin position="1"/>
        <end position="23"/>
    </location>
</feature>
<dbReference type="PANTHER" id="PTHR42928:SF5">
    <property type="entry name" value="BLR1237 PROTEIN"/>
    <property type="match status" value="1"/>
</dbReference>
<evidence type="ECO:0000313" key="3">
    <source>
        <dbReference type="EMBL" id="MBO1076800.1"/>
    </source>
</evidence>
<feature type="chain" id="PRO_5046071118" evidence="2">
    <location>
        <begin position="24"/>
        <end position="324"/>
    </location>
</feature>
<organism evidence="3 4">
    <name type="scientific">Roseomonas marmotae</name>
    <dbReference type="NCBI Taxonomy" id="2768161"/>
    <lineage>
        <taxon>Bacteria</taxon>
        <taxon>Pseudomonadati</taxon>
        <taxon>Pseudomonadota</taxon>
        <taxon>Alphaproteobacteria</taxon>
        <taxon>Acetobacterales</taxon>
        <taxon>Roseomonadaceae</taxon>
        <taxon>Roseomonas</taxon>
    </lineage>
</organism>
<name>A0ABS3KH80_9PROT</name>
<dbReference type="EMBL" id="JACTNF010000030">
    <property type="protein sequence ID" value="MBO1076800.1"/>
    <property type="molecule type" value="Genomic_DNA"/>
</dbReference>
<keyword evidence="4" id="KW-1185">Reference proteome</keyword>
<dbReference type="Gene3D" id="3.40.190.10">
    <property type="entry name" value="Periplasmic binding protein-like II"/>
    <property type="match status" value="1"/>
</dbReference>
<dbReference type="CDD" id="cd13578">
    <property type="entry name" value="PBP2_Bug27"/>
    <property type="match status" value="1"/>
</dbReference>
<accession>A0ABS3KH80</accession>
<comment type="caution">
    <text evidence="3">The sequence shown here is derived from an EMBL/GenBank/DDBJ whole genome shotgun (WGS) entry which is preliminary data.</text>
</comment>
<protein>
    <submittedName>
        <fullName evidence="3">Tripartite tricarboxylate transporter substrate binding protein</fullName>
    </submittedName>
</protein>
<dbReference type="Gene3D" id="3.40.190.150">
    <property type="entry name" value="Bordetella uptake gene, domain 1"/>
    <property type="match status" value="1"/>
</dbReference>
<dbReference type="Proteomes" id="UP001518990">
    <property type="component" value="Unassembled WGS sequence"/>
</dbReference>
<keyword evidence="2" id="KW-0732">Signal</keyword>
<evidence type="ECO:0000256" key="2">
    <source>
        <dbReference type="SAM" id="SignalP"/>
    </source>
</evidence>
<dbReference type="InterPro" id="IPR042100">
    <property type="entry name" value="Bug_dom1"/>
</dbReference>
<dbReference type="PANTHER" id="PTHR42928">
    <property type="entry name" value="TRICARBOXYLATE-BINDING PROTEIN"/>
    <property type="match status" value="1"/>
</dbReference>